<dbReference type="GO" id="GO:0005737">
    <property type="term" value="C:cytoplasm"/>
    <property type="evidence" value="ECO:0007669"/>
    <property type="project" value="TreeGrafter"/>
</dbReference>
<evidence type="ECO:0000256" key="4">
    <source>
        <dbReference type="SAM" id="MobiDB-lite"/>
    </source>
</evidence>
<dbReference type="RefSeq" id="WP_161478211.1">
    <property type="nucleotide sequence ID" value="NZ_WXEW01000001.1"/>
</dbReference>
<name>A0A7C9JBQ0_9ACTN</name>
<feature type="domain" description="Cytochrome b5 heme-binding" evidence="5">
    <location>
        <begin position="410"/>
        <end position="482"/>
    </location>
</feature>
<dbReference type="InterPro" id="IPR018506">
    <property type="entry name" value="Cyt_B5_heme-BS"/>
</dbReference>
<dbReference type="Pfam" id="PF01231">
    <property type="entry name" value="IDO"/>
    <property type="match status" value="1"/>
</dbReference>
<feature type="region of interest" description="Disordered" evidence="4">
    <location>
        <begin position="376"/>
        <end position="405"/>
    </location>
</feature>
<proteinExistence type="predicted"/>
<dbReference type="GO" id="GO:0020037">
    <property type="term" value="F:heme binding"/>
    <property type="evidence" value="ECO:0007669"/>
    <property type="project" value="InterPro"/>
</dbReference>
<protein>
    <recommendedName>
        <fullName evidence="5">Cytochrome b5 heme-binding domain-containing protein</fullName>
    </recommendedName>
</protein>
<evidence type="ECO:0000256" key="3">
    <source>
        <dbReference type="ARBA" id="ARBA00023004"/>
    </source>
</evidence>
<dbReference type="AlphaFoldDB" id="A0A7C9JBQ0"/>
<dbReference type="SUPFAM" id="SSF55856">
    <property type="entry name" value="Cytochrome b5-like heme/steroid binding domain"/>
    <property type="match status" value="1"/>
</dbReference>
<dbReference type="PROSITE" id="PS50255">
    <property type="entry name" value="CYTOCHROME_B5_2"/>
    <property type="match status" value="1"/>
</dbReference>
<gene>
    <name evidence="6" type="ORF">GT755_03480</name>
</gene>
<dbReference type="PROSITE" id="PS00191">
    <property type="entry name" value="CYTOCHROME_B5_1"/>
    <property type="match status" value="1"/>
</dbReference>
<dbReference type="PANTHER" id="PTHR28657:SF5">
    <property type="entry name" value="INDOLEAMINE 2,3-DIOXYGENASE"/>
    <property type="match status" value="1"/>
</dbReference>
<comment type="caution">
    <text evidence="6">The sequence shown here is derived from an EMBL/GenBank/DDBJ whole genome shotgun (WGS) entry which is preliminary data.</text>
</comment>
<dbReference type="Gene3D" id="1.20.58.480">
    <property type="match status" value="1"/>
</dbReference>
<evidence type="ECO:0000259" key="5">
    <source>
        <dbReference type="PROSITE" id="PS50255"/>
    </source>
</evidence>
<keyword evidence="1" id="KW-0349">Heme</keyword>
<dbReference type="InterPro" id="IPR037217">
    <property type="entry name" value="Trp/Indoleamine_2_3_dOase-like"/>
</dbReference>
<dbReference type="InterPro" id="IPR001199">
    <property type="entry name" value="Cyt_B5-like_heme/steroid-bd"/>
</dbReference>
<dbReference type="GO" id="GO:0033754">
    <property type="term" value="F:indoleamine 2,3-dioxygenase activity"/>
    <property type="evidence" value="ECO:0007669"/>
    <property type="project" value="TreeGrafter"/>
</dbReference>
<evidence type="ECO:0000256" key="2">
    <source>
        <dbReference type="ARBA" id="ARBA00022723"/>
    </source>
</evidence>
<dbReference type="SUPFAM" id="SSF140959">
    <property type="entry name" value="Indolic compounds 2,3-dioxygenase-like"/>
    <property type="match status" value="1"/>
</dbReference>
<keyword evidence="7" id="KW-1185">Reference proteome</keyword>
<reference evidence="6 7" key="1">
    <citation type="submission" date="2020-01" db="EMBL/GenBank/DDBJ databases">
        <title>Herbidospora sp. NEAU-GS84 nov., a novel actinomycete isolated from soil.</title>
        <authorList>
            <person name="Han L."/>
        </authorList>
    </citation>
    <scope>NUCLEOTIDE SEQUENCE [LARGE SCALE GENOMIC DNA]</scope>
    <source>
        <strain evidence="6 7">NEAU-GS84</strain>
    </source>
</reference>
<dbReference type="PANTHER" id="PTHR28657">
    <property type="entry name" value="INDOLEAMINE 2,3-DIOXYGENASE"/>
    <property type="match status" value="1"/>
</dbReference>
<dbReference type="InterPro" id="IPR000898">
    <property type="entry name" value="Indolamine_dOase"/>
</dbReference>
<evidence type="ECO:0000256" key="1">
    <source>
        <dbReference type="ARBA" id="ARBA00022617"/>
    </source>
</evidence>
<evidence type="ECO:0000313" key="7">
    <source>
        <dbReference type="Proteomes" id="UP000479526"/>
    </source>
</evidence>
<dbReference type="GO" id="GO:0046872">
    <property type="term" value="F:metal ion binding"/>
    <property type="evidence" value="ECO:0007669"/>
    <property type="project" value="UniProtKB-KW"/>
</dbReference>
<evidence type="ECO:0000313" key="6">
    <source>
        <dbReference type="EMBL" id="NAS20743.1"/>
    </source>
</evidence>
<dbReference type="Proteomes" id="UP000479526">
    <property type="component" value="Unassembled WGS sequence"/>
</dbReference>
<dbReference type="Pfam" id="PF00173">
    <property type="entry name" value="Cyt-b5"/>
    <property type="match status" value="1"/>
</dbReference>
<keyword evidence="3" id="KW-0408">Iron</keyword>
<keyword evidence="2" id="KW-0479">Metal-binding</keyword>
<dbReference type="GO" id="GO:0019441">
    <property type="term" value="P:L-tryptophan catabolic process to kynurenine"/>
    <property type="evidence" value="ECO:0007669"/>
    <property type="project" value="InterPro"/>
</dbReference>
<accession>A0A7C9JBQ0</accession>
<dbReference type="EMBL" id="WXEW01000001">
    <property type="protein sequence ID" value="NAS20743.1"/>
    <property type="molecule type" value="Genomic_DNA"/>
</dbReference>
<dbReference type="Gene3D" id="3.10.120.10">
    <property type="entry name" value="Cytochrome b5-like heme/steroid binding domain"/>
    <property type="match status" value="1"/>
</dbReference>
<organism evidence="6 7">
    <name type="scientific">Herbidospora solisilvae</name>
    <dbReference type="NCBI Taxonomy" id="2696284"/>
    <lineage>
        <taxon>Bacteria</taxon>
        <taxon>Bacillati</taxon>
        <taxon>Actinomycetota</taxon>
        <taxon>Actinomycetes</taxon>
        <taxon>Streptosporangiales</taxon>
        <taxon>Streptosporangiaceae</taxon>
        <taxon>Herbidospora</taxon>
    </lineage>
</organism>
<sequence>MASWYETPAEIVRRAACAPHDNAGPLSVEHGFLPARPPRTSLPASHRPWDDVAAELPALHARLALRDRIETLPPLSAATLPDDALTRAATVLGILVHAHDRVEPRRAATTPPSLLRPWREVCARLGRAAPHLSYADLVVMNWRHAAAAATGPVRVENTRLLIPTVGVPEEEVFYLAQLEMLARGTPLVAASLRARDAIAEDDAPALADCLTAMAETVHDVTVHGLPKISPRPGSRFHVDPVVWAKTVAPLAVPLTPGGLGPSGTASPMFHLLDAVIGRTDYASPLGEETLRLRRAFPPHWREFVAAVFRVGVRAYTSAARHPALTRGLAALRAGYAGDGGLLQRHHLKVIGYIDTATRVGRDVTIAGFHRTGRISRELTTTRATRREPPAEGSVRPPDPRDDWPVHTPGELLARHRGADRQWIALGVEIADVTGFLRRHPGGPTSLAAYLGTDAATAYERTGHHLNDGVRAQVRRLRVGTLAAPPLPGGPVRVAYDAWVTWATQVTIWANALHGDVAIRWARTSAGAPAGELTPYTMQFAIEAHERFLRRVAQPIATTMVEELTGRPAPEISWTGEGLYGLLDDALDRGAGVDLVDRVWQSAVALDTSFVDSVRETLGTGVRLIETRRSTAGLGELADRVVAEVRAYASEAARPPPSPPG</sequence>
<dbReference type="InterPro" id="IPR036400">
    <property type="entry name" value="Cyt_B5-like_heme/steroid_sf"/>
</dbReference>